<sequence length="249" mass="29047">MKFIPILFNTDMVLALLDGRKTQTRRTKGLNCINLSPNNFVFNAYGLKATPPLDFPKITSFYSFKNIVTNEIIDIDFPYEMHDVLWVRETFEIFGTTYNPHGNPFEEKSFLKIQFKADRRLSNEFSVENFKALNALVEIEMKKGTKSKFRPSIHMPKAAARLFLQITDIRIERLKEISETDAIAEGVKNDGFFEGLFNYKNYCNNVFDLKNAIDSFKSLWLKINGKQSLDLNPWVWVIEFEKIEKPINF</sequence>
<name>A0ABR7J1D3_9FLAO</name>
<dbReference type="Proteomes" id="UP000605990">
    <property type="component" value="Unassembled WGS sequence"/>
</dbReference>
<comment type="caution">
    <text evidence="1">The sequence shown here is derived from an EMBL/GenBank/DDBJ whole genome shotgun (WGS) entry which is preliminary data.</text>
</comment>
<evidence type="ECO:0000313" key="1">
    <source>
        <dbReference type="EMBL" id="MBC5835792.1"/>
    </source>
</evidence>
<reference evidence="1 2" key="1">
    <citation type="submission" date="2020-08" db="EMBL/GenBank/DDBJ databases">
        <title>Description of novel Flavobacterium F-408 isolate.</title>
        <authorList>
            <person name="Saticioglu I.B."/>
            <person name="Duman M."/>
            <person name="Altun S."/>
        </authorList>
    </citation>
    <scope>NUCLEOTIDE SEQUENCE [LARGE SCALE GENOMIC DNA]</scope>
    <source>
        <strain evidence="1 2">F-408</strain>
    </source>
</reference>
<protein>
    <submittedName>
        <fullName evidence="1">Uncharacterized protein</fullName>
    </submittedName>
</protein>
<organism evidence="1 2">
    <name type="scientific">Flavobacterium bernardetii</name>
    <dbReference type="NCBI Taxonomy" id="2813823"/>
    <lineage>
        <taxon>Bacteria</taxon>
        <taxon>Pseudomonadati</taxon>
        <taxon>Bacteroidota</taxon>
        <taxon>Flavobacteriia</taxon>
        <taxon>Flavobacteriales</taxon>
        <taxon>Flavobacteriaceae</taxon>
        <taxon>Flavobacterium</taxon>
    </lineage>
</organism>
<evidence type="ECO:0000313" key="2">
    <source>
        <dbReference type="Proteomes" id="UP000605990"/>
    </source>
</evidence>
<gene>
    <name evidence="1" type="ORF">H8R27_12925</name>
</gene>
<proteinExistence type="predicted"/>
<dbReference type="EMBL" id="JACRUN010000008">
    <property type="protein sequence ID" value="MBC5835792.1"/>
    <property type="molecule type" value="Genomic_DNA"/>
</dbReference>
<dbReference type="RefSeq" id="WP_166125539.1">
    <property type="nucleotide sequence ID" value="NZ_JAANOQ010000002.1"/>
</dbReference>
<accession>A0ABR7J1D3</accession>
<keyword evidence="2" id="KW-1185">Reference proteome</keyword>